<dbReference type="SUPFAM" id="SSF55120">
    <property type="entry name" value="Pseudouridine synthase"/>
    <property type="match status" value="1"/>
</dbReference>
<dbReference type="GO" id="GO:0005634">
    <property type="term" value="C:nucleus"/>
    <property type="evidence" value="ECO:0007669"/>
    <property type="project" value="TreeGrafter"/>
</dbReference>
<dbReference type="Proteomes" id="UP001165160">
    <property type="component" value="Unassembled WGS sequence"/>
</dbReference>
<gene>
    <name evidence="6" type="ORF">TrVE_jg8829</name>
</gene>
<dbReference type="PANTHER" id="PTHR13326:SF21">
    <property type="entry name" value="PSEUDOURIDYLATE SYNTHASE PUS7L"/>
    <property type="match status" value="1"/>
</dbReference>
<dbReference type="InterPro" id="IPR011760">
    <property type="entry name" value="PsdUridine_synth_TruD_insert"/>
</dbReference>
<dbReference type="GO" id="GO:0003723">
    <property type="term" value="F:RNA binding"/>
    <property type="evidence" value="ECO:0007669"/>
    <property type="project" value="InterPro"/>
</dbReference>
<evidence type="ECO:0000259" key="5">
    <source>
        <dbReference type="PROSITE" id="PS50984"/>
    </source>
</evidence>
<dbReference type="GO" id="GO:0009982">
    <property type="term" value="F:pseudouridine synthase activity"/>
    <property type="evidence" value="ECO:0007669"/>
    <property type="project" value="InterPro"/>
</dbReference>
<dbReference type="AlphaFoldDB" id="A0A9W7FPK5"/>
<dbReference type="InterPro" id="IPR042214">
    <property type="entry name" value="TruD_catalytic"/>
</dbReference>
<dbReference type="PIRSF" id="PIRSF037016">
    <property type="entry name" value="Pseudouridin_synth_euk_prd"/>
    <property type="match status" value="1"/>
</dbReference>
<proteinExistence type="inferred from homology"/>
<dbReference type="EMBL" id="BRXX01000535">
    <property type="protein sequence ID" value="GMI15884.1"/>
    <property type="molecule type" value="Genomic_DNA"/>
</dbReference>
<feature type="domain" description="TRUD" evidence="5">
    <location>
        <begin position="441"/>
        <end position="685"/>
    </location>
</feature>
<dbReference type="GO" id="GO:0001522">
    <property type="term" value="P:pseudouridine synthesis"/>
    <property type="evidence" value="ECO:0007669"/>
    <property type="project" value="InterPro"/>
</dbReference>
<dbReference type="PROSITE" id="PS01268">
    <property type="entry name" value="UPF0024"/>
    <property type="match status" value="1"/>
</dbReference>
<evidence type="ECO:0000313" key="7">
    <source>
        <dbReference type="Proteomes" id="UP001165160"/>
    </source>
</evidence>
<dbReference type="GO" id="GO:0008033">
    <property type="term" value="P:tRNA processing"/>
    <property type="evidence" value="ECO:0007669"/>
    <property type="project" value="UniProtKB-KW"/>
</dbReference>
<dbReference type="InterPro" id="IPR001656">
    <property type="entry name" value="PsdUridine_synth_TruD"/>
</dbReference>
<dbReference type="Pfam" id="PF01142">
    <property type="entry name" value="TruD"/>
    <property type="match status" value="1"/>
</dbReference>
<evidence type="ECO:0000256" key="1">
    <source>
        <dbReference type="ARBA" id="ARBA00007953"/>
    </source>
</evidence>
<evidence type="ECO:0000256" key="2">
    <source>
        <dbReference type="ARBA" id="ARBA00022694"/>
    </source>
</evidence>
<keyword evidence="3" id="KW-0413">Isomerase</keyword>
<feature type="compositionally biased region" description="Basic and acidic residues" evidence="4">
    <location>
        <begin position="736"/>
        <end position="748"/>
    </location>
</feature>
<dbReference type="PROSITE" id="PS50984">
    <property type="entry name" value="TRUD"/>
    <property type="match status" value="1"/>
</dbReference>
<comment type="similarity">
    <text evidence="1">Belongs to the pseudouridine synthase TruD family.</text>
</comment>
<evidence type="ECO:0000313" key="6">
    <source>
        <dbReference type="EMBL" id="GMI15884.1"/>
    </source>
</evidence>
<name>A0A9W7FPK5_9STRA</name>
<dbReference type="Gene3D" id="3.30.2350.20">
    <property type="entry name" value="TruD, catalytic domain"/>
    <property type="match status" value="2"/>
</dbReference>
<sequence>MAPHPPRLLTTVGIGSFASPNPNSPTDGKLKFHATDFVVTEVNLSGVAAENLQLHSSSTSPQTPWTEPYPEIKAVDDVRFDGSKHDLTEEEIKTLVEYNEIGRENLLYYHRHTNFEGDSVDPPAASELEPAKPERVVTPMHVKGVSGKDGRTRLMKVVRTQYKYLVVRSESDKATGDTQMYFRPITRMEKGFTSMESVTAGTSVKNFVSFFRGNWGWDGSQGVVDILAPSFSEPIPSQITCVLPKIDNDVKRHLSKSLNNLSKLLRNSTSKDEEGNWRVKLWVDEDKWLQGKEKAENKARKKKVVKEKGEAVEITSPSLICLVTKIHLEHHNMFKTLQKKFNIPEVDSMSAAGMKDTHAITNQFVSFKIHQKRLLEIRDEANKNAEIRCGFGKGRCWIKPVAWGRKLDIGDLKGNRFSIVLRDVVGSAKAEEINARVGTNGFVNYYGEQRLGLAGEPEDVGYSSWRIGKEMMLGNWKRALHFMCIGRRVINGERVDHGKSPWNMFRSLFHDDESVEVDYAEALRRVKAVPGCNNQPEWMVLNQLESIRRDVKNNPEGKLNFADAFVKGLNYAQFNLLIRGYQSYLWNSAASARMALGRDLLVGDIVLDADGKGQHVSQEDVDAKRYSIFDVVLPIPGTNIIYPENSVRGDYVNNLGSEEGLLWNKGSATSQFQYMKGGYRSVLERVQDLKVSRVGNHLEHLQFDFFLPKGCFATMFLRETLGKKMGGWGEGEGEVEQERRVGVKREVEEASGGGMPEVQVEGKKMKVEGGGGG</sequence>
<accession>A0A9W7FPK5</accession>
<keyword evidence="2" id="KW-0819">tRNA processing</keyword>
<comment type="caution">
    <text evidence="6">The sequence shown here is derived from an EMBL/GenBank/DDBJ whole genome shotgun (WGS) entry which is preliminary data.</text>
</comment>
<protein>
    <recommendedName>
        <fullName evidence="5">TRUD domain-containing protein</fullName>
    </recommendedName>
</protein>
<reference evidence="7" key="1">
    <citation type="journal article" date="2023" name="Commun. Biol.">
        <title>Genome analysis of Parmales, the sister group of diatoms, reveals the evolutionary specialization of diatoms from phago-mixotrophs to photoautotrophs.</title>
        <authorList>
            <person name="Ban H."/>
            <person name="Sato S."/>
            <person name="Yoshikawa S."/>
            <person name="Yamada K."/>
            <person name="Nakamura Y."/>
            <person name="Ichinomiya M."/>
            <person name="Sato N."/>
            <person name="Blanc-Mathieu R."/>
            <person name="Endo H."/>
            <person name="Kuwata A."/>
            <person name="Ogata H."/>
        </authorList>
    </citation>
    <scope>NUCLEOTIDE SEQUENCE [LARGE SCALE GENOMIC DNA]</scope>
    <source>
        <strain evidence="7">NIES 3699</strain>
    </source>
</reference>
<dbReference type="InterPro" id="IPR020103">
    <property type="entry name" value="PsdUridine_synth_cat_dom_sf"/>
</dbReference>
<keyword evidence="7" id="KW-1185">Reference proteome</keyword>
<feature type="region of interest" description="Disordered" evidence="4">
    <location>
        <begin position="728"/>
        <end position="773"/>
    </location>
</feature>
<evidence type="ECO:0000256" key="3">
    <source>
        <dbReference type="ARBA" id="ARBA00023235"/>
    </source>
</evidence>
<dbReference type="PANTHER" id="PTHR13326">
    <property type="entry name" value="TRNA PSEUDOURIDINE SYNTHASE D"/>
    <property type="match status" value="1"/>
</dbReference>
<evidence type="ECO:0000256" key="4">
    <source>
        <dbReference type="SAM" id="MobiDB-lite"/>
    </source>
</evidence>
<organism evidence="6 7">
    <name type="scientific">Triparma verrucosa</name>
    <dbReference type="NCBI Taxonomy" id="1606542"/>
    <lineage>
        <taxon>Eukaryota</taxon>
        <taxon>Sar</taxon>
        <taxon>Stramenopiles</taxon>
        <taxon>Ochrophyta</taxon>
        <taxon>Bolidophyceae</taxon>
        <taxon>Parmales</taxon>
        <taxon>Triparmaceae</taxon>
        <taxon>Triparma</taxon>
    </lineage>
</organism>
<dbReference type="InterPro" id="IPR020119">
    <property type="entry name" value="PsdUridine_synth_TruD_CS"/>
</dbReference>